<feature type="region of interest" description="Disordered" evidence="2">
    <location>
        <begin position="387"/>
        <end position="410"/>
    </location>
</feature>
<dbReference type="InterPro" id="IPR007483">
    <property type="entry name" value="Hamartin"/>
</dbReference>
<reference evidence="3" key="1">
    <citation type="submission" date="2023-06" db="EMBL/GenBank/DDBJ databases">
        <title>Genomic analysis of the entomopathogenic nematode Steinernema hermaphroditum.</title>
        <authorList>
            <person name="Schwarz E.M."/>
            <person name="Heppert J.K."/>
            <person name="Baniya A."/>
            <person name="Schwartz H.T."/>
            <person name="Tan C.-H."/>
            <person name="Antoshechkin I."/>
            <person name="Sternberg P.W."/>
            <person name="Goodrich-Blair H."/>
            <person name="Dillman A.R."/>
        </authorList>
    </citation>
    <scope>NUCLEOTIDE SEQUENCE</scope>
    <source>
        <strain evidence="3">PS9179</strain>
        <tissue evidence="3">Whole animal</tissue>
    </source>
</reference>
<feature type="compositionally biased region" description="Basic and acidic residues" evidence="2">
    <location>
        <begin position="1098"/>
        <end position="1113"/>
    </location>
</feature>
<dbReference type="SUPFAM" id="SSF48371">
    <property type="entry name" value="ARM repeat"/>
    <property type="match status" value="1"/>
</dbReference>
<dbReference type="AlphaFoldDB" id="A0AA39M2N2"/>
<dbReference type="PANTHER" id="PTHR15154">
    <property type="entry name" value="HAMARTIN"/>
    <property type="match status" value="1"/>
</dbReference>
<accession>A0AA39M2N2</accession>
<proteinExistence type="predicted"/>
<feature type="region of interest" description="Disordered" evidence="2">
    <location>
        <begin position="468"/>
        <end position="495"/>
    </location>
</feature>
<keyword evidence="4" id="KW-1185">Reference proteome</keyword>
<feature type="coiled-coil region" evidence="1">
    <location>
        <begin position="952"/>
        <end position="1053"/>
    </location>
</feature>
<comment type="caution">
    <text evidence="3">The sequence shown here is derived from an EMBL/GenBank/DDBJ whole genome shotgun (WGS) entry which is preliminary data.</text>
</comment>
<dbReference type="GO" id="GO:0033596">
    <property type="term" value="C:TSC1-TSC2 complex"/>
    <property type="evidence" value="ECO:0007669"/>
    <property type="project" value="TreeGrafter"/>
</dbReference>
<dbReference type="EMBL" id="JAUCMV010000002">
    <property type="protein sequence ID" value="KAK0418518.1"/>
    <property type="molecule type" value="Genomic_DNA"/>
</dbReference>
<feature type="region of interest" description="Disordered" evidence="2">
    <location>
        <begin position="324"/>
        <end position="353"/>
    </location>
</feature>
<dbReference type="Pfam" id="PF04388">
    <property type="entry name" value="Hamartin"/>
    <property type="match status" value="1"/>
</dbReference>
<evidence type="ECO:0008006" key="5">
    <source>
        <dbReference type="Google" id="ProtNLM"/>
    </source>
</evidence>
<feature type="region of interest" description="Disordered" evidence="2">
    <location>
        <begin position="1061"/>
        <end position="1121"/>
    </location>
</feature>
<dbReference type="Proteomes" id="UP001175271">
    <property type="component" value="Unassembled WGS sequence"/>
</dbReference>
<sequence length="1121" mass="128033">MADIEKLISLMESLDSLTSEDASSALRNLMQNGQGIGKLVDYYCRNQSIRALELLCIVQEPHEKILLDKIKDAINGKKVVLSTIILLGQIIQKEPNWLPKVPNHSVFTTFLHHLNDCRDSREIIAGLLLLASLLPFCSRINENILNELFKTFLTCLCFLRERRQFIQRRTVNPDHAEKEIEKIYLSHLQYSVVQFFIILYGIFPCNLLGYLRKMMQTGSDSQRKSLDMHISPLFSLVRLHPSLLYLSKDKETNRERWWQREPHDFFADCRRLTIGFAGKVDVRDGTLRVKEFDTCSQSTSTSGSTLRNSNYGVVLPTNFHAEGGGITEDWSPNDMDLDTPSDDRSGSPILFHSRSDNTIIPNWTTRSSVSSRRQSLGQRMSSFLRSITHRSQSQDGYASDEGTTSSLQRHYSGVSINGVLPGIMDEEEDFSPRAEHHIEIVSGHSEELSGEYHMSSLEEGVDAAAECSPTIHRRSPTPKASTEDGSTIAASESRSRSPSFLFARANVSSNHSSIHDAPTETADNSAAAMFLATPRQSRANTDDEELLDDDEEEADEQQIGTFCPPTGSGTTETAVHKMLFRINRKRFCSECPQSTISPESLLLRDSIKHNVKEEDLLSNATSTASHVLKRSQSLPVLTSKQRRRVRIRTDVQIIDGNESDEEDNAPVQASERLSGLDYLSQHKLVGLVPYLPLLRKCDSDVGIEDLVVEFEGYRQRYMDASARHHNCLRELGLADRCPGRIYDDMSRLLEGMPLEKQCEVLKTRLILVNQHLMYERCGRLIHGVRNRRLFGRLKQQKSLEAEILMLKKSRHSSVEHNNKLVGLLSELRKEISNTRKREREKYKELEKLYGECQRQRSSLEIRLGQLDKQRNADKEIIEQLREDLDNSRRCHNDSEARLLFAKRQLEDFERMKLELAHSQKQVQKLRDGIAITQIELANRPTAQPSQDAELKRMEDEEILLAAENEIRQLKEENRRMKIECERATQAAQVSDTRAREEAIKGNDLRIEYERKCRIHKDQYDAANQKFTTLKTVLTKQEAHILDLYNEIEKLSDKPYRVHEPVEIPRREAPSETGSHDNSFCGSDSGTPTGFPDLFTRGDGIRREFSAQDFADPRHRTKTNTL</sequence>
<dbReference type="GO" id="GO:0051726">
    <property type="term" value="P:regulation of cell cycle"/>
    <property type="evidence" value="ECO:0007669"/>
    <property type="project" value="TreeGrafter"/>
</dbReference>
<evidence type="ECO:0000313" key="4">
    <source>
        <dbReference type="Proteomes" id="UP001175271"/>
    </source>
</evidence>
<feature type="compositionally biased region" description="Polar residues" evidence="2">
    <location>
        <begin position="387"/>
        <end position="409"/>
    </location>
</feature>
<evidence type="ECO:0000256" key="1">
    <source>
        <dbReference type="SAM" id="Coils"/>
    </source>
</evidence>
<dbReference type="PANTHER" id="PTHR15154:SF2">
    <property type="entry name" value="HAMARTIN"/>
    <property type="match status" value="1"/>
</dbReference>
<feature type="coiled-coil region" evidence="1">
    <location>
        <begin position="817"/>
        <end position="911"/>
    </location>
</feature>
<gene>
    <name evidence="3" type="ORF">QR680_013608</name>
</gene>
<organism evidence="3 4">
    <name type="scientific">Steinernema hermaphroditum</name>
    <dbReference type="NCBI Taxonomy" id="289476"/>
    <lineage>
        <taxon>Eukaryota</taxon>
        <taxon>Metazoa</taxon>
        <taxon>Ecdysozoa</taxon>
        <taxon>Nematoda</taxon>
        <taxon>Chromadorea</taxon>
        <taxon>Rhabditida</taxon>
        <taxon>Tylenchina</taxon>
        <taxon>Panagrolaimomorpha</taxon>
        <taxon>Strongyloidoidea</taxon>
        <taxon>Steinernematidae</taxon>
        <taxon>Steinernema</taxon>
    </lineage>
</organism>
<keyword evidence="1" id="KW-0175">Coiled coil</keyword>
<evidence type="ECO:0000256" key="2">
    <source>
        <dbReference type="SAM" id="MobiDB-lite"/>
    </source>
</evidence>
<dbReference type="InterPro" id="IPR016024">
    <property type="entry name" value="ARM-type_fold"/>
</dbReference>
<protein>
    <recommendedName>
        <fullName evidence="5">Hamartin</fullName>
    </recommendedName>
</protein>
<feature type="compositionally biased region" description="Polar residues" evidence="2">
    <location>
        <begin position="478"/>
        <end position="495"/>
    </location>
</feature>
<name>A0AA39M2N2_9BILA</name>
<feature type="compositionally biased region" description="Polar residues" evidence="2">
    <location>
        <begin position="1071"/>
        <end position="1087"/>
    </location>
</feature>
<dbReference type="GO" id="GO:0032007">
    <property type="term" value="P:negative regulation of TOR signaling"/>
    <property type="evidence" value="ECO:0007669"/>
    <property type="project" value="TreeGrafter"/>
</dbReference>
<evidence type="ECO:0000313" key="3">
    <source>
        <dbReference type="EMBL" id="KAK0418518.1"/>
    </source>
</evidence>